<keyword evidence="4 5" id="KW-0472">Membrane</keyword>
<dbReference type="Proteomes" id="UP000001038">
    <property type="component" value="Chromosome 12"/>
</dbReference>
<evidence type="ECO:0000256" key="1">
    <source>
        <dbReference type="ARBA" id="ARBA00004370"/>
    </source>
</evidence>
<dbReference type="InterPro" id="IPR017452">
    <property type="entry name" value="GPCR_Rhodpsn_7TM"/>
</dbReference>
<keyword evidence="8" id="KW-1185">Reference proteome</keyword>
<dbReference type="Bgee" id="ENSORLG00000028358">
    <property type="expression patterns" value="Expressed in sexually immature organism and 1 other cell type or tissue"/>
</dbReference>
<organism evidence="7 8">
    <name type="scientific">Oryzias latipes</name>
    <name type="common">Japanese rice fish</name>
    <name type="synonym">Japanese killifish</name>
    <dbReference type="NCBI Taxonomy" id="8090"/>
    <lineage>
        <taxon>Eukaryota</taxon>
        <taxon>Metazoa</taxon>
        <taxon>Chordata</taxon>
        <taxon>Craniata</taxon>
        <taxon>Vertebrata</taxon>
        <taxon>Euteleostomi</taxon>
        <taxon>Actinopterygii</taxon>
        <taxon>Neopterygii</taxon>
        <taxon>Teleostei</taxon>
        <taxon>Neoteleostei</taxon>
        <taxon>Acanthomorphata</taxon>
        <taxon>Ovalentaria</taxon>
        <taxon>Atherinomorphae</taxon>
        <taxon>Beloniformes</taxon>
        <taxon>Adrianichthyidae</taxon>
        <taxon>Oryziinae</taxon>
        <taxon>Oryzias</taxon>
    </lineage>
</organism>
<keyword evidence="3 5" id="KW-1133">Transmembrane helix</keyword>
<dbReference type="InParanoid" id="A0A3B3H384"/>
<reference evidence="7" key="2">
    <citation type="submission" date="2025-08" db="UniProtKB">
        <authorList>
            <consortium name="Ensembl"/>
        </authorList>
    </citation>
    <scope>IDENTIFICATION</scope>
    <source>
        <strain evidence="7">Hd-rR</strain>
    </source>
</reference>
<reference evidence="7" key="3">
    <citation type="submission" date="2025-09" db="UniProtKB">
        <authorList>
            <consortium name="Ensembl"/>
        </authorList>
    </citation>
    <scope>IDENTIFICATION</scope>
    <source>
        <strain evidence="7">Hd-rR</strain>
    </source>
</reference>
<dbReference type="CDD" id="cd00637">
    <property type="entry name" value="7tm_classA_rhodopsin-like"/>
    <property type="match status" value="1"/>
</dbReference>
<feature type="transmembrane region" description="Helical" evidence="5">
    <location>
        <begin position="6"/>
        <end position="31"/>
    </location>
</feature>
<dbReference type="PROSITE" id="PS50262">
    <property type="entry name" value="G_PROTEIN_RECEP_F1_2"/>
    <property type="match status" value="1"/>
</dbReference>
<feature type="transmembrane region" description="Helical" evidence="5">
    <location>
        <begin position="43"/>
        <end position="61"/>
    </location>
</feature>
<reference evidence="7 8" key="1">
    <citation type="journal article" date="2007" name="Nature">
        <title>The medaka draft genome and insights into vertebrate genome evolution.</title>
        <authorList>
            <person name="Kasahara M."/>
            <person name="Naruse K."/>
            <person name="Sasaki S."/>
            <person name="Nakatani Y."/>
            <person name="Qu W."/>
            <person name="Ahsan B."/>
            <person name="Yamada T."/>
            <person name="Nagayasu Y."/>
            <person name="Doi K."/>
            <person name="Kasai Y."/>
            <person name="Jindo T."/>
            <person name="Kobayashi D."/>
            <person name="Shimada A."/>
            <person name="Toyoda A."/>
            <person name="Kuroki Y."/>
            <person name="Fujiyama A."/>
            <person name="Sasaki T."/>
            <person name="Shimizu A."/>
            <person name="Asakawa S."/>
            <person name="Shimizu N."/>
            <person name="Hashimoto S."/>
            <person name="Yang J."/>
            <person name="Lee Y."/>
            <person name="Matsushima K."/>
            <person name="Sugano S."/>
            <person name="Sakaizumi M."/>
            <person name="Narita T."/>
            <person name="Ohishi K."/>
            <person name="Haga S."/>
            <person name="Ohta F."/>
            <person name="Nomoto H."/>
            <person name="Nogata K."/>
            <person name="Morishita T."/>
            <person name="Endo T."/>
            <person name="Shin-I T."/>
            <person name="Takeda H."/>
            <person name="Morishita S."/>
            <person name="Kohara Y."/>
        </authorList>
    </citation>
    <scope>NUCLEOTIDE SEQUENCE [LARGE SCALE GENOMIC DNA]</scope>
    <source>
        <strain evidence="7 8">Hd-rR</strain>
    </source>
</reference>
<dbReference type="GO" id="GO:0016020">
    <property type="term" value="C:membrane"/>
    <property type="evidence" value="ECO:0007669"/>
    <property type="project" value="UniProtKB-SubCell"/>
</dbReference>
<dbReference type="SUPFAM" id="SSF81321">
    <property type="entry name" value="Family A G protein-coupled receptor-like"/>
    <property type="match status" value="1"/>
</dbReference>
<protein>
    <submittedName>
        <fullName evidence="7">Olfactory receptor class A related 5</fullName>
    </submittedName>
</protein>
<proteinExistence type="predicted"/>
<dbReference type="GO" id="GO:0004930">
    <property type="term" value="F:G protein-coupled receptor activity"/>
    <property type="evidence" value="ECO:0007669"/>
    <property type="project" value="InterPro"/>
</dbReference>
<evidence type="ECO:0000256" key="2">
    <source>
        <dbReference type="ARBA" id="ARBA00022692"/>
    </source>
</evidence>
<dbReference type="Pfam" id="PF00001">
    <property type="entry name" value="7tm_1"/>
    <property type="match status" value="1"/>
</dbReference>
<evidence type="ECO:0000313" key="7">
    <source>
        <dbReference type="Ensembl" id="ENSORLP00000025924.1"/>
    </source>
</evidence>
<evidence type="ECO:0000259" key="6">
    <source>
        <dbReference type="PROSITE" id="PS50262"/>
    </source>
</evidence>
<feature type="transmembrane region" description="Helical" evidence="5">
    <location>
        <begin position="81"/>
        <end position="104"/>
    </location>
</feature>
<evidence type="ECO:0000256" key="3">
    <source>
        <dbReference type="ARBA" id="ARBA00022989"/>
    </source>
</evidence>
<sequence length="167" mass="18331">MELNKPIASVISALMFLASILGNNWLAVASLPKDRSAIRTNEVLFINLAVSNLITNYVVNLPETMADIADNWFLGETFCCVFLFSIDFSETSSLFSTFLISAFWHQKLVGSLKRGGAPVQLDNLCLVGFLLAGSWTVCAVFSIHHFFLASVEGINGSHRYCVDAFPS</sequence>
<dbReference type="InterPro" id="IPR000276">
    <property type="entry name" value="GPCR_Rhodpsn"/>
</dbReference>
<evidence type="ECO:0000313" key="8">
    <source>
        <dbReference type="Proteomes" id="UP000001038"/>
    </source>
</evidence>
<name>A0A3B3H384_ORYLA</name>
<dbReference type="AlphaFoldDB" id="A0A3B3H384"/>
<accession>A0A3B3H384</accession>
<feature type="domain" description="G-protein coupled receptors family 1 profile" evidence="6">
    <location>
        <begin position="23"/>
        <end position="167"/>
    </location>
</feature>
<comment type="subcellular location">
    <subcellularLocation>
        <location evidence="1">Membrane</location>
    </subcellularLocation>
</comment>
<dbReference type="Gene3D" id="1.20.1070.10">
    <property type="entry name" value="Rhodopsin 7-helix transmembrane proteins"/>
    <property type="match status" value="1"/>
</dbReference>
<evidence type="ECO:0000256" key="4">
    <source>
        <dbReference type="ARBA" id="ARBA00023136"/>
    </source>
</evidence>
<evidence type="ECO:0000256" key="5">
    <source>
        <dbReference type="SAM" id="Phobius"/>
    </source>
</evidence>
<dbReference type="GeneTree" id="ENSGT00730000112225"/>
<feature type="transmembrane region" description="Helical" evidence="5">
    <location>
        <begin position="124"/>
        <end position="147"/>
    </location>
</feature>
<dbReference type="STRING" id="8090.ENSORLP00000025924"/>
<keyword evidence="2 5" id="KW-0812">Transmembrane</keyword>
<dbReference type="Ensembl" id="ENSORLT00000030807.1">
    <property type="protein sequence ID" value="ENSORLP00000025924.1"/>
    <property type="gene ID" value="ENSORLG00000028358.1"/>
</dbReference>